<dbReference type="PANTHER" id="PTHR45997:SF1">
    <property type="entry name" value="DNA LIGASE 4"/>
    <property type="match status" value="1"/>
</dbReference>
<dbReference type="GO" id="GO:0006310">
    <property type="term" value="P:DNA recombination"/>
    <property type="evidence" value="ECO:0007669"/>
    <property type="project" value="InterPro"/>
</dbReference>
<dbReference type="GO" id="GO:0003910">
    <property type="term" value="F:DNA ligase (ATP) activity"/>
    <property type="evidence" value="ECO:0007669"/>
    <property type="project" value="UniProtKB-EC"/>
</dbReference>
<name>A0A7W3XRD9_9BACL</name>
<dbReference type="InterPro" id="IPR016059">
    <property type="entry name" value="DNA_ligase_ATP-dep_CS"/>
</dbReference>
<dbReference type="Pfam" id="PF01068">
    <property type="entry name" value="DNA_ligase_A_M"/>
    <property type="match status" value="1"/>
</dbReference>
<feature type="domain" description="ATP-dependent DNA ligase family profile" evidence="4">
    <location>
        <begin position="108"/>
        <end position="198"/>
    </location>
</feature>
<dbReference type="SUPFAM" id="SSF50249">
    <property type="entry name" value="Nucleic acid-binding proteins"/>
    <property type="match status" value="1"/>
</dbReference>
<dbReference type="EMBL" id="JACJIP010000010">
    <property type="protein sequence ID" value="MBA9085444.1"/>
    <property type="molecule type" value="Genomic_DNA"/>
</dbReference>
<dbReference type="SUPFAM" id="SSF56091">
    <property type="entry name" value="DNA ligase/mRNA capping enzyme, catalytic domain"/>
    <property type="match status" value="1"/>
</dbReference>
<evidence type="ECO:0000256" key="3">
    <source>
        <dbReference type="ARBA" id="ARBA00034003"/>
    </source>
</evidence>
<sequence>MKKEQMHPIIPFEPIRAKDIPIGNNWIAQVKWDGVRMLTYYNGHEVKLINRKGNERTQQYPEFTNIKAYCNADSVILDGEMIALQAGKPSFHEIMRRDSLRRAQEIRFAAGRIPVIYMIFDILYCNGSWVDHQTLAERQRLLTEVILPNEQVQIVPNVSDAYSLFTVMKQQEWEGIVCKKLDSTYLSGGKDARWVKVKLALDMYAVVGGVTFRDGLVNALLLGLYDAGGKLNYIGHAGPGKCSHEDLRSLTGTVRSLAKDKSELTGIPKAKAKGALWLSPRLTVKVQFMEWTHGGTMRHPVIQGLASVPPEDCTLSQNI</sequence>
<dbReference type="GO" id="GO:0006297">
    <property type="term" value="P:nucleotide-excision repair, DNA gap filling"/>
    <property type="evidence" value="ECO:0007669"/>
    <property type="project" value="TreeGrafter"/>
</dbReference>
<dbReference type="InterPro" id="IPR012309">
    <property type="entry name" value="DNA_ligase_ATP-dep_C"/>
</dbReference>
<dbReference type="RefSeq" id="WP_246334141.1">
    <property type="nucleotide sequence ID" value="NZ_JACJIP010000010.1"/>
</dbReference>
<comment type="caution">
    <text evidence="5">The sequence shown here is derived from an EMBL/GenBank/DDBJ whole genome shotgun (WGS) entry which is preliminary data.</text>
</comment>
<dbReference type="Gene3D" id="2.40.50.140">
    <property type="entry name" value="Nucleic acid-binding proteins"/>
    <property type="match status" value="1"/>
</dbReference>
<dbReference type="AlphaFoldDB" id="A0A7W3XRD9"/>
<evidence type="ECO:0000256" key="2">
    <source>
        <dbReference type="ARBA" id="ARBA00022598"/>
    </source>
</evidence>
<organism evidence="5 6">
    <name type="scientific">Fontibacillus solani</name>
    <dbReference type="NCBI Taxonomy" id="1572857"/>
    <lineage>
        <taxon>Bacteria</taxon>
        <taxon>Bacillati</taxon>
        <taxon>Bacillota</taxon>
        <taxon>Bacilli</taxon>
        <taxon>Bacillales</taxon>
        <taxon>Paenibacillaceae</taxon>
        <taxon>Fontibacillus</taxon>
    </lineage>
</organism>
<dbReference type="GO" id="GO:0003677">
    <property type="term" value="F:DNA binding"/>
    <property type="evidence" value="ECO:0007669"/>
    <property type="project" value="InterPro"/>
</dbReference>
<dbReference type="Proteomes" id="UP000567067">
    <property type="component" value="Unassembled WGS sequence"/>
</dbReference>
<dbReference type="PROSITE" id="PS50160">
    <property type="entry name" value="DNA_LIGASE_A3"/>
    <property type="match status" value="1"/>
</dbReference>
<comment type="catalytic activity">
    <reaction evidence="3">
        <text>ATP + (deoxyribonucleotide)n-3'-hydroxyl + 5'-phospho-(deoxyribonucleotide)m = (deoxyribonucleotide)n+m + AMP + diphosphate.</text>
        <dbReference type="EC" id="6.5.1.1"/>
    </reaction>
</comment>
<dbReference type="PROSITE" id="PS00697">
    <property type="entry name" value="DNA_LIGASE_A1"/>
    <property type="match status" value="1"/>
</dbReference>
<dbReference type="InterPro" id="IPR012340">
    <property type="entry name" value="NA-bd_OB-fold"/>
</dbReference>
<dbReference type="EC" id="6.5.1.1" evidence="1"/>
<dbReference type="Pfam" id="PF04679">
    <property type="entry name" value="DNA_ligase_A_C"/>
    <property type="match status" value="1"/>
</dbReference>
<dbReference type="Gene3D" id="3.30.470.30">
    <property type="entry name" value="DNA ligase/mRNA capping enzyme"/>
    <property type="match status" value="1"/>
</dbReference>
<dbReference type="InterPro" id="IPR012310">
    <property type="entry name" value="DNA_ligase_ATP-dep_cent"/>
</dbReference>
<dbReference type="GO" id="GO:0005524">
    <property type="term" value="F:ATP binding"/>
    <property type="evidence" value="ECO:0007669"/>
    <property type="project" value="InterPro"/>
</dbReference>
<reference evidence="5 6" key="1">
    <citation type="submission" date="2020-08" db="EMBL/GenBank/DDBJ databases">
        <title>Genomic Encyclopedia of Type Strains, Phase III (KMG-III): the genomes of soil and plant-associated and newly described type strains.</title>
        <authorList>
            <person name="Whitman W."/>
        </authorList>
    </citation>
    <scope>NUCLEOTIDE SEQUENCE [LARGE SCALE GENOMIC DNA]</scope>
    <source>
        <strain evidence="5 6">CECT 8693</strain>
    </source>
</reference>
<dbReference type="GO" id="GO:0006303">
    <property type="term" value="P:double-strand break repair via nonhomologous end joining"/>
    <property type="evidence" value="ECO:0007669"/>
    <property type="project" value="TreeGrafter"/>
</dbReference>
<evidence type="ECO:0000313" key="5">
    <source>
        <dbReference type="EMBL" id="MBA9085444.1"/>
    </source>
</evidence>
<dbReference type="CDD" id="cd07971">
    <property type="entry name" value="OBF_DNA_ligase_LigD"/>
    <property type="match status" value="1"/>
</dbReference>
<dbReference type="CDD" id="cd07906">
    <property type="entry name" value="Adenylation_DNA_ligase_LigD_LigC"/>
    <property type="match status" value="1"/>
</dbReference>
<dbReference type="PANTHER" id="PTHR45997">
    <property type="entry name" value="DNA LIGASE 4"/>
    <property type="match status" value="1"/>
</dbReference>
<evidence type="ECO:0000259" key="4">
    <source>
        <dbReference type="PROSITE" id="PS50160"/>
    </source>
</evidence>
<keyword evidence="6" id="KW-1185">Reference proteome</keyword>
<proteinExistence type="predicted"/>
<dbReference type="InterPro" id="IPR029710">
    <property type="entry name" value="LIG4"/>
</dbReference>
<keyword evidence="2 5" id="KW-0436">Ligase</keyword>
<evidence type="ECO:0000256" key="1">
    <source>
        <dbReference type="ARBA" id="ARBA00012727"/>
    </source>
</evidence>
<accession>A0A7W3XRD9</accession>
<evidence type="ECO:0000313" key="6">
    <source>
        <dbReference type="Proteomes" id="UP000567067"/>
    </source>
</evidence>
<protein>
    <recommendedName>
        <fullName evidence="1">DNA ligase (ATP)</fullName>
        <ecNumber evidence="1">6.5.1.1</ecNumber>
    </recommendedName>
</protein>
<gene>
    <name evidence="5" type="ORF">FHR92_001910</name>
</gene>